<protein>
    <submittedName>
        <fullName evidence="1">Uncharacterized protein</fullName>
    </submittedName>
</protein>
<dbReference type="AlphaFoldDB" id="A0A7X0MKU4"/>
<comment type="caution">
    <text evidence="1">The sequence shown here is derived from an EMBL/GenBank/DDBJ whole genome shotgun (WGS) entry which is preliminary data.</text>
</comment>
<accession>A0A7X0MKU4</accession>
<proteinExistence type="predicted"/>
<dbReference type="Proteomes" id="UP000521017">
    <property type="component" value="Unassembled WGS sequence"/>
</dbReference>
<name>A0A7X0MKU4_9SPHI</name>
<dbReference type="EMBL" id="JACHCC010000014">
    <property type="protein sequence ID" value="MBB6502426.1"/>
    <property type="molecule type" value="Genomic_DNA"/>
</dbReference>
<evidence type="ECO:0000313" key="1">
    <source>
        <dbReference type="EMBL" id="MBB6502426.1"/>
    </source>
</evidence>
<organism evidence="1 2">
    <name type="scientific">Pedobacter cryoconitis</name>
    <dbReference type="NCBI Taxonomy" id="188932"/>
    <lineage>
        <taxon>Bacteria</taxon>
        <taxon>Pseudomonadati</taxon>
        <taxon>Bacteroidota</taxon>
        <taxon>Sphingobacteriia</taxon>
        <taxon>Sphingobacteriales</taxon>
        <taxon>Sphingobacteriaceae</taxon>
        <taxon>Pedobacter</taxon>
    </lineage>
</organism>
<reference evidence="1 2" key="1">
    <citation type="submission" date="2020-08" db="EMBL/GenBank/DDBJ databases">
        <title>Genomic Encyclopedia of Type Strains, Phase IV (KMG-V): Genome sequencing to study the core and pangenomes of soil and plant-associated prokaryotes.</title>
        <authorList>
            <person name="Whitman W."/>
        </authorList>
    </citation>
    <scope>NUCLEOTIDE SEQUENCE [LARGE SCALE GENOMIC DNA]</scope>
    <source>
        <strain evidence="1 2">M2T3</strain>
    </source>
</reference>
<dbReference type="RefSeq" id="WP_184628684.1">
    <property type="nucleotide sequence ID" value="NZ_JACHCC010000014.1"/>
</dbReference>
<sequence length="113" mass="13057">MQSSVQLRISSELPITTNQLIQTIDQYAEQVAYMLQAYHPHEKASGVEVMPESMSHTPLGLITLELSYQLEQFNVCRAIDAVRREKMVVSVFVDQQRGELELRGEYWPERETD</sequence>
<evidence type="ECO:0000313" key="2">
    <source>
        <dbReference type="Proteomes" id="UP000521017"/>
    </source>
</evidence>
<gene>
    <name evidence="1" type="ORF">HDF25_004609</name>
</gene>